<gene>
    <name evidence="2" type="ORF">D7V32_08755</name>
</gene>
<evidence type="ECO:0000313" key="3">
    <source>
        <dbReference type="Proteomes" id="UP000282388"/>
    </source>
</evidence>
<evidence type="ECO:0000313" key="2">
    <source>
        <dbReference type="EMBL" id="RKG31319.1"/>
    </source>
</evidence>
<sequence length="528" mass="59829">MNALDKALLIKELHGLLIYLDNRSLNLFEIAKTKNRIKEIFSLCDDPIFQKQQLEFKLRLNPKTISAEFAKNSLYALSFLGYYTSEEELYEQHASVYRSIGWAFLHLPHKGWKICVHTPQIEAPWHTSWGTLDAAYAQMLHNQTLHGLLIDSELLKSQSAAPNMIQAKQAVHIADPRSPLIFNEIPAQPETESTAETSSVNHESEHAGSAADQDDAPIMSDNDQTAINTKQHVQPANSAENLQPNILHADLFEIEVKQASHAAGPVAAIEITAADMPVHEDKEEPAASAQPISLESIKLFNLTADVTVLLNDAVKDETLCLLSLRGMPEVSQHVEILMLLACIESWQHMPVIIAELLSANGQFFKYALLFGANEQSHAMRILNQYCRQQNLSLAAIKQISLSGLGMDFTDEHLLFQAYQQRAKLFWSIEPYYPFISSYQLQSQKFILFDETPAELQTPILLLQERHKIRVIHGENRIALNRSERAYPYLMLHRQHNMTWQRIHAVILELPQPIDVLTLYHALTQDKDS</sequence>
<accession>A0A3A8EAX1</accession>
<proteinExistence type="predicted"/>
<protein>
    <submittedName>
        <fullName evidence="2">Uncharacterized protein</fullName>
    </submittedName>
</protein>
<feature type="compositionally biased region" description="Polar residues" evidence="1">
    <location>
        <begin position="190"/>
        <end position="201"/>
    </location>
</feature>
<organism evidence="2 3">
    <name type="scientific">Acinetobacter tianfuensis</name>
    <dbReference type="NCBI Taxonomy" id="2419603"/>
    <lineage>
        <taxon>Bacteria</taxon>
        <taxon>Pseudomonadati</taxon>
        <taxon>Pseudomonadota</taxon>
        <taxon>Gammaproteobacteria</taxon>
        <taxon>Moraxellales</taxon>
        <taxon>Moraxellaceae</taxon>
        <taxon>Acinetobacter</taxon>
    </lineage>
</organism>
<name>A0A3A8EAX1_9GAMM</name>
<comment type="caution">
    <text evidence="2">The sequence shown here is derived from an EMBL/GenBank/DDBJ whole genome shotgun (WGS) entry which is preliminary data.</text>
</comment>
<dbReference type="EMBL" id="RAXV01000016">
    <property type="protein sequence ID" value="RKG31319.1"/>
    <property type="molecule type" value="Genomic_DNA"/>
</dbReference>
<dbReference type="AlphaFoldDB" id="A0A3A8EAX1"/>
<dbReference type="OrthoDB" id="6712359at2"/>
<keyword evidence="3" id="KW-1185">Reference proteome</keyword>
<dbReference type="RefSeq" id="WP_120402507.1">
    <property type="nucleotide sequence ID" value="NZ_RAXV01000016.1"/>
</dbReference>
<feature type="region of interest" description="Disordered" evidence="1">
    <location>
        <begin position="189"/>
        <end position="221"/>
    </location>
</feature>
<dbReference type="Proteomes" id="UP000282388">
    <property type="component" value="Unassembled WGS sequence"/>
</dbReference>
<evidence type="ECO:0000256" key="1">
    <source>
        <dbReference type="SAM" id="MobiDB-lite"/>
    </source>
</evidence>
<reference evidence="2 3" key="1">
    <citation type="submission" date="2018-09" db="EMBL/GenBank/DDBJ databases">
        <title>The draft genome of Acinetobacter spp. strains.</title>
        <authorList>
            <person name="Qin J."/>
            <person name="Feng Y."/>
            <person name="Zong Z."/>
        </authorList>
    </citation>
    <scope>NUCLEOTIDE SEQUENCE [LARGE SCALE GENOMIC DNA]</scope>
    <source>
        <strain evidence="2 3">WCHAc060012</strain>
    </source>
</reference>